<keyword evidence="6 8" id="KW-0067">ATP-binding</keyword>
<keyword evidence="5 8" id="KW-0547">Nucleotide-binding</keyword>
<evidence type="ECO:0000256" key="5">
    <source>
        <dbReference type="ARBA" id="ARBA00022741"/>
    </source>
</evidence>
<keyword evidence="4 8" id="KW-0819">tRNA processing</keyword>
<keyword evidence="2 8" id="KW-0963">Cytoplasm</keyword>
<evidence type="ECO:0000256" key="2">
    <source>
        <dbReference type="ARBA" id="ARBA00022490"/>
    </source>
</evidence>
<feature type="domain" description="Lysidine-tRNA(Ile) synthetase C-terminal" evidence="9">
    <location>
        <begin position="382"/>
        <end position="455"/>
    </location>
</feature>
<proteinExistence type="inferred from homology"/>
<dbReference type="SUPFAM" id="SSF52402">
    <property type="entry name" value="Adenine nucleotide alpha hydrolases-like"/>
    <property type="match status" value="1"/>
</dbReference>
<dbReference type="Proteomes" id="UP000045545">
    <property type="component" value="Unassembled WGS sequence"/>
</dbReference>
<dbReference type="InterPro" id="IPR014729">
    <property type="entry name" value="Rossmann-like_a/b/a_fold"/>
</dbReference>
<keyword evidence="11" id="KW-1185">Reference proteome</keyword>
<dbReference type="EC" id="6.3.4.19" evidence="8"/>
<dbReference type="NCBIfam" id="TIGR02433">
    <property type="entry name" value="lysidine_TilS_C"/>
    <property type="match status" value="1"/>
</dbReference>
<dbReference type="Gene3D" id="3.40.50.620">
    <property type="entry name" value="HUPs"/>
    <property type="match status" value="1"/>
</dbReference>
<comment type="similarity">
    <text evidence="8">Belongs to the tRNA(Ile)-lysidine synthase family.</text>
</comment>
<comment type="domain">
    <text evidence="8">The N-terminal region contains the highly conserved SGGXDS motif, predicted to be a P-loop motif involved in ATP binding.</text>
</comment>
<evidence type="ECO:0000256" key="4">
    <source>
        <dbReference type="ARBA" id="ARBA00022694"/>
    </source>
</evidence>
<comment type="catalytic activity">
    <reaction evidence="7 8">
        <text>cytidine(34) in tRNA(Ile2) + L-lysine + ATP = lysidine(34) in tRNA(Ile2) + AMP + diphosphate + H(+)</text>
        <dbReference type="Rhea" id="RHEA:43744"/>
        <dbReference type="Rhea" id="RHEA-COMP:10625"/>
        <dbReference type="Rhea" id="RHEA-COMP:10670"/>
        <dbReference type="ChEBI" id="CHEBI:15378"/>
        <dbReference type="ChEBI" id="CHEBI:30616"/>
        <dbReference type="ChEBI" id="CHEBI:32551"/>
        <dbReference type="ChEBI" id="CHEBI:33019"/>
        <dbReference type="ChEBI" id="CHEBI:82748"/>
        <dbReference type="ChEBI" id="CHEBI:83665"/>
        <dbReference type="ChEBI" id="CHEBI:456215"/>
        <dbReference type="EC" id="6.3.4.19"/>
    </reaction>
</comment>
<sequence>MLTVVKDYIIDNRLLEPGERVIVAVSGGPDSMALLNILKTLSTQLDIELVAAHVNHDLRPEAQAEAEFVAEQSHSLGIPCHIRKINVRELARQEKTSLEDAGRRARYRFFYTLLAEQGAAKIATAHHRDDVAETVLLHLLRGSGIQGLRGIMPQNGELIRPLLAVEKEELIYYLKKNNLNYCWDQSNEDPEFLRNRIRHQLIPLLEQEYNPRIVANLNRLADIAQAENEFLEDETSAYWNRVVEKAEPNTIIFSLPLFSQMPLAVRRRLVMRALAKLGSPGGWEARDVEKILELSEKPGSAKVIKLKKQLLVNKSYERIIFTKNWSKPQAFCLRIAIPGEVKLPGGSAYYFSVEAAGGSTPDKGDRQEEVIYLDYDKMPQPLVVRSRQEGDVFQPAGFSGHKRLKKYLIEKKVPFWERDLVPVLASQEGKIYAILGHCVSQAAAVSAATQTVLIIKKI</sequence>
<dbReference type="GO" id="GO:0005524">
    <property type="term" value="F:ATP binding"/>
    <property type="evidence" value="ECO:0007669"/>
    <property type="project" value="UniProtKB-UniRule"/>
</dbReference>
<organism evidence="10 11">
    <name type="scientific">Syntrophomonas zehnderi OL-4</name>
    <dbReference type="NCBI Taxonomy" id="690567"/>
    <lineage>
        <taxon>Bacteria</taxon>
        <taxon>Bacillati</taxon>
        <taxon>Bacillota</taxon>
        <taxon>Clostridia</taxon>
        <taxon>Eubacteriales</taxon>
        <taxon>Syntrophomonadaceae</taxon>
        <taxon>Syntrophomonas</taxon>
    </lineage>
</organism>
<gene>
    <name evidence="8" type="primary">tilS</name>
    <name evidence="10" type="ORF">480</name>
</gene>
<dbReference type="EMBL" id="CGIH01000005">
    <property type="protein sequence ID" value="CFX10697.1"/>
    <property type="molecule type" value="Genomic_DNA"/>
</dbReference>
<dbReference type="InterPro" id="IPR011063">
    <property type="entry name" value="TilS/TtcA_N"/>
</dbReference>
<evidence type="ECO:0000256" key="1">
    <source>
        <dbReference type="ARBA" id="ARBA00004496"/>
    </source>
</evidence>
<dbReference type="GO" id="GO:0032267">
    <property type="term" value="F:tRNA(Ile)-lysidine synthase activity"/>
    <property type="evidence" value="ECO:0007669"/>
    <property type="project" value="UniProtKB-EC"/>
</dbReference>
<evidence type="ECO:0000256" key="8">
    <source>
        <dbReference type="HAMAP-Rule" id="MF_01161"/>
    </source>
</evidence>
<feature type="binding site" evidence="8">
    <location>
        <begin position="26"/>
        <end position="31"/>
    </location>
    <ligand>
        <name>ATP</name>
        <dbReference type="ChEBI" id="CHEBI:30616"/>
    </ligand>
</feature>
<keyword evidence="3 8" id="KW-0436">Ligase</keyword>
<dbReference type="Pfam" id="PF01171">
    <property type="entry name" value="ATP_bind_3"/>
    <property type="match status" value="1"/>
</dbReference>
<comment type="function">
    <text evidence="8">Ligates lysine onto the cytidine present at position 34 of the AUA codon-specific tRNA(Ile) that contains the anticodon CAU, in an ATP-dependent manner. Cytidine is converted to lysidine, thus changing the amino acid specificity of the tRNA from methionine to isoleucine.</text>
</comment>
<protein>
    <recommendedName>
        <fullName evidence="8">tRNA(Ile)-lysidine synthase</fullName>
        <ecNumber evidence="8">6.3.4.19</ecNumber>
    </recommendedName>
    <alternativeName>
        <fullName evidence="8">tRNA(Ile)-2-lysyl-cytidine synthase</fullName>
    </alternativeName>
    <alternativeName>
        <fullName evidence="8">tRNA(Ile)-lysidine synthetase</fullName>
    </alternativeName>
</protein>
<accession>A0A0E3W2N2</accession>
<dbReference type="RefSeq" id="WP_046495364.1">
    <property type="nucleotide sequence ID" value="NZ_CGIH01000005.1"/>
</dbReference>
<dbReference type="CDD" id="cd01992">
    <property type="entry name" value="TilS_N"/>
    <property type="match status" value="1"/>
</dbReference>
<dbReference type="NCBIfam" id="TIGR02432">
    <property type="entry name" value="lysidine_TilS_N"/>
    <property type="match status" value="1"/>
</dbReference>
<evidence type="ECO:0000313" key="10">
    <source>
        <dbReference type="EMBL" id="CFX10697.1"/>
    </source>
</evidence>
<dbReference type="HAMAP" id="MF_01161">
    <property type="entry name" value="tRNA_Ile_lys_synt"/>
    <property type="match status" value="1"/>
</dbReference>
<dbReference type="PANTHER" id="PTHR43033">
    <property type="entry name" value="TRNA(ILE)-LYSIDINE SYNTHASE-RELATED"/>
    <property type="match status" value="1"/>
</dbReference>
<dbReference type="Pfam" id="PF11734">
    <property type="entry name" value="TilS_C"/>
    <property type="match status" value="1"/>
</dbReference>
<dbReference type="InterPro" id="IPR012094">
    <property type="entry name" value="tRNA_Ile_lys_synt"/>
</dbReference>
<comment type="subcellular location">
    <subcellularLocation>
        <location evidence="1 8">Cytoplasm</location>
    </subcellularLocation>
</comment>
<evidence type="ECO:0000256" key="3">
    <source>
        <dbReference type="ARBA" id="ARBA00022598"/>
    </source>
</evidence>
<dbReference type="PANTHER" id="PTHR43033:SF1">
    <property type="entry name" value="TRNA(ILE)-LYSIDINE SYNTHASE-RELATED"/>
    <property type="match status" value="1"/>
</dbReference>
<name>A0A0E3W2N2_9FIRM</name>
<evidence type="ECO:0000259" key="9">
    <source>
        <dbReference type="SMART" id="SM00977"/>
    </source>
</evidence>
<reference evidence="10 11" key="1">
    <citation type="submission" date="2015-03" db="EMBL/GenBank/DDBJ databases">
        <authorList>
            <person name="Murphy D."/>
        </authorList>
    </citation>
    <scope>NUCLEOTIDE SEQUENCE [LARGE SCALE GENOMIC DNA]</scope>
    <source>
        <strain evidence="10 11">OL-4</strain>
    </source>
</reference>
<dbReference type="InterPro" id="IPR012795">
    <property type="entry name" value="tRNA_Ile_lys_synt_N"/>
</dbReference>
<dbReference type="SUPFAM" id="SSF56037">
    <property type="entry name" value="PheT/TilS domain"/>
    <property type="match status" value="1"/>
</dbReference>
<dbReference type="Gene3D" id="1.20.59.20">
    <property type="match status" value="1"/>
</dbReference>
<dbReference type="GO" id="GO:0006400">
    <property type="term" value="P:tRNA modification"/>
    <property type="evidence" value="ECO:0007669"/>
    <property type="project" value="UniProtKB-UniRule"/>
</dbReference>
<dbReference type="STRING" id="690567.480"/>
<evidence type="ECO:0000256" key="7">
    <source>
        <dbReference type="ARBA" id="ARBA00048539"/>
    </source>
</evidence>
<dbReference type="InterPro" id="IPR012796">
    <property type="entry name" value="Lysidine-tRNA-synth_C"/>
</dbReference>
<dbReference type="AlphaFoldDB" id="A0A0E3W2N2"/>
<evidence type="ECO:0000256" key="6">
    <source>
        <dbReference type="ARBA" id="ARBA00022840"/>
    </source>
</evidence>
<dbReference type="SMART" id="SM00977">
    <property type="entry name" value="TilS_C"/>
    <property type="match status" value="1"/>
</dbReference>
<evidence type="ECO:0000313" key="11">
    <source>
        <dbReference type="Proteomes" id="UP000045545"/>
    </source>
</evidence>
<dbReference type="SUPFAM" id="SSF82829">
    <property type="entry name" value="MesJ substrate recognition domain-like"/>
    <property type="match status" value="1"/>
</dbReference>
<dbReference type="OrthoDB" id="9807403at2"/>
<dbReference type="GO" id="GO:0005737">
    <property type="term" value="C:cytoplasm"/>
    <property type="evidence" value="ECO:0007669"/>
    <property type="project" value="UniProtKB-SubCell"/>
</dbReference>